<keyword evidence="2" id="KW-1185">Reference proteome</keyword>
<evidence type="ECO:0000313" key="1">
    <source>
        <dbReference type="EMBL" id="AOH56217.1"/>
    </source>
</evidence>
<accession>A0A1B3XSN3</accession>
<dbReference type="KEGG" id="bmur:ABE28_017780"/>
<dbReference type="AlphaFoldDB" id="A0A1B3XSN3"/>
<dbReference type="RefSeq" id="WP_064466112.1">
    <property type="nucleotide sequence ID" value="NZ_CP017080.1"/>
</dbReference>
<gene>
    <name evidence="1" type="ORF">ABE28_017780</name>
</gene>
<reference evidence="1 2" key="1">
    <citation type="submission" date="2016-08" db="EMBL/GenBank/DDBJ databases">
        <title>Complete genome sequence of Bacillus muralis G25-68, a strain with toxicity to nematodes.</title>
        <authorList>
            <person name="Zheng Z."/>
        </authorList>
    </citation>
    <scope>NUCLEOTIDE SEQUENCE [LARGE SCALE GENOMIC DNA]</scope>
    <source>
        <strain evidence="1 2">G25-68</strain>
    </source>
</reference>
<protein>
    <submittedName>
        <fullName evidence="1">Uncharacterized protein</fullName>
    </submittedName>
</protein>
<name>A0A1B3XSN3_9BACI</name>
<organism evidence="1 2">
    <name type="scientific">Peribacillus muralis</name>
    <dbReference type="NCBI Taxonomy" id="264697"/>
    <lineage>
        <taxon>Bacteria</taxon>
        <taxon>Bacillati</taxon>
        <taxon>Bacillota</taxon>
        <taxon>Bacilli</taxon>
        <taxon>Bacillales</taxon>
        <taxon>Bacillaceae</taxon>
        <taxon>Peribacillus</taxon>
    </lineage>
</organism>
<sequence length="61" mass="6706">MVTILLEEVGAPSTNESGLKADDPEILSKMIGQKEGWVYTFTCLKGHLENGVHTLWASIVF</sequence>
<dbReference type="OrthoDB" id="2364866at2"/>
<dbReference type="EMBL" id="CP017080">
    <property type="protein sequence ID" value="AOH56217.1"/>
    <property type="molecule type" value="Genomic_DNA"/>
</dbReference>
<dbReference type="Proteomes" id="UP000077926">
    <property type="component" value="Chromosome"/>
</dbReference>
<evidence type="ECO:0000313" key="2">
    <source>
        <dbReference type="Proteomes" id="UP000077926"/>
    </source>
</evidence>
<proteinExistence type="predicted"/>